<name>A0ABQ9HX18_9NEOP</name>
<evidence type="ECO:0000313" key="2">
    <source>
        <dbReference type="Proteomes" id="UP001159363"/>
    </source>
</evidence>
<proteinExistence type="predicted"/>
<dbReference type="EMBL" id="JARBHB010000003">
    <property type="protein sequence ID" value="KAJ8888651.1"/>
    <property type="molecule type" value="Genomic_DNA"/>
</dbReference>
<sequence>MAYSKVALLDLSSEYDSDDEQWVHYVVQAKRIWLSPYVTQRKTFGEYSTLVKDLTEEQLNYFLLSRSQFEDVHDIIAADISKKTTNWRIPICTKEKLAVCLR</sequence>
<protein>
    <submittedName>
        <fullName evidence="1">Uncharacterized protein</fullName>
    </submittedName>
</protein>
<gene>
    <name evidence="1" type="ORF">PR048_008143</name>
</gene>
<dbReference type="Proteomes" id="UP001159363">
    <property type="component" value="Chromosome 3"/>
</dbReference>
<reference evidence="1 2" key="1">
    <citation type="submission" date="2023-02" db="EMBL/GenBank/DDBJ databases">
        <title>LHISI_Scaffold_Assembly.</title>
        <authorList>
            <person name="Stuart O.P."/>
            <person name="Cleave R."/>
            <person name="Magrath M.J.L."/>
            <person name="Mikheyev A.S."/>
        </authorList>
    </citation>
    <scope>NUCLEOTIDE SEQUENCE [LARGE SCALE GENOMIC DNA]</scope>
    <source>
        <strain evidence="1">Daus_M_001</strain>
        <tissue evidence="1">Leg muscle</tissue>
    </source>
</reference>
<comment type="caution">
    <text evidence="1">The sequence shown here is derived from an EMBL/GenBank/DDBJ whole genome shotgun (WGS) entry which is preliminary data.</text>
</comment>
<keyword evidence="2" id="KW-1185">Reference proteome</keyword>
<organism evidence="1 2">
    <name type="scientific">Dryococelus australis</name>
    <dbReference type="NCBI Taxonomy" id="614101"/>
    <lineage>
        <taxon>Eukaryota</taxon>
        <taxon>Metazoa</taxon>
        <taxon>Ecdysozoa</taxon>
        <taxon>Arthropoda</taxon>
        <taxon>Hexapoda</taxon>
        <taxon>Insecta</taxon>
        <taxon>Pterygota</taxon>
        <taxon>Neoptera</taxon>
        <taxon>Polyneoptera</taxon>
        <taxon>Phasmatodea</taxon>
        <taxon>Verophasmatodea</taxon>
        <taxon>Anareolatae</taxon>
        <taxon>Phasmatidae</taxon>
        <taxon>Eurycanthinae</taxon>
        <taxon>Dryococelus</taxon>
    </lineage>
</organism>
<accession>A0ABQ9HX18</accession>
<evidence type="ECO:0000313" key="1">
    <source>
        <dbReference type="EMBL" id="KAJ8888651.1"/>
    </source>
</evidence>